<dbReference type="Pfam" id="PF00855">
    <property type="entry name" value="PWWP"/>
    <property type="match status" value="1"/>
</dbReference>
<dbReference type="InterPro" id="IPR011011">
    <property type="entry name" value="Znf_FYVE_PHD"/>
</dbReference>
<reference evidence="7 8" key="1">
    <citation type="journal article" date="2020" name="Nat. Food">
        <title>A phased Vanilla planifolia genome enables genetic improvement of flavour and production.</title>
        <authorList>
            <person name="Hasing T."/>
            <person name="Tang H."/>
            <person name="Brym M."/>
            <person name="Khazi F."/>
            <person name="Huang T."/>
            <person name="Chambers A.H."/>
        </authorList>
    </citation>
    <scope>NUCLEOTIDE SEQUENCE [LARGE SCALE GENOMIC DNA]</scope>
    <source>
        <tissue evidence="7">Leaf</tissue>
    </source>
</reference>
<organism evidence="7 8">
    <name type="scientific">Vanilla planifolia</name>
    <name type="common">Vanilla</name>
    <dbReference type="NCBI Taxonomy" id="51239"/>
    <lineage>
        <taxon>Eukaryota</taxon>
        <taxon>Viridiplantae</taxon>
        <taxon>Streptophyta</taxon>
        <taxon>Embryophyta</taxon>
        <taxon>Tracheophyta</taxon>
        <taxon>Spermatophyta</taxon>
        <taxon>Magnoliopsida</taxon>
        <taxon>Liliopsida</taxon>
        <taxon>Asparagales</taxon>
        <taxon>Orchidaceae</taxon>
        <taxon>Vanilloideae</taxon>
        <taxon>Vanilleae</taxon>
        <taxon>Vanilla</taxon>
    </lineage>
</organism>
<dbReference type="InterPro" id="IPR001965">
    <property type="entry name" value="Znf_PHD"/>
</dbReference>
<dbReference type="AlphaFoldDB" id="A0A835R8E3"/>
<proteinExistence type="predicted"/>
<keyword evidence="3" id="KW-0862">Zinc</keyword>
<dbReference type="CDD" id="cd20143">
    <property type="entry name" value="PWWP_AtATX3-like"/>
    <property type="match status" value="1"/>
</dbReference>
<evidence type="ECO:0000259" key="5">
    <source>
        <dbReference type="PROSITE" id="PS50016"/>
    </source>
</evidence>
<dbReference type="PANTHER" id="PTHR13793:SF132">
    <property type="entry name" value="HISTONE-LYSINE N-METHYLTRANSFERASE ATX5"/>
    <property type="match status" value="1"/>
</dbReference>
<dbReference type="OrthoDB" id="308383at2759"/>
<dbReference type="InterPro" id="IPR019787">
    <property type="entry name" value="Znf_PHD-finger"/>
</dbReference>
<protein>
    <submittedName>
        <fullName evidence="7">Uncharacterized protein</fullName>
    </submittedName>
</protein>
<accession>A0A835R8E3</accession>
<name>A0A835R8E3_VANPL</name>
<dbReference type="PANTHER" id="PTHR13793">
    <property type="entry name" value="PHD FINGER PROTEINS"/>
    <property type="match status" value="1"/>
</dbReference>
<evidence type="ECO:0000256" key="3">
    <source>
        <dbReference type="ARBA" id="ARBA00022833"/>
    </source>
</evidence>
<keyword evidence="1" id="KW-0479">Metal-binding</keyword>
<evidence type="ECO:0000256" key="2">
    <source>
        <dbReference type="ARBA" id="ARBA00022771"/>
    </source>
</evidence>
<dbReference type="PROSITE" id="PS50016">
    <property type="entry name" value="ZF_PHD_2"/>
    <property type="match status" value="1"/>
</dbReference>
<dbReference type="InterPro" id="IPR000313">
    <property type="entry name" value="PWWP_dom"/>
</dbReference>
<evidence type="ECO:0000256" key="4">
    <source>
        <dbReference type="PROSITE-ProRule" id="PRU00146"/>
    </source>
</evidence>
<evidence type="ECO:0000256" key="1">
    <source>
        <dbReference type="ARBA" id="ARBA00022723"/>
    </source>
</evidence>
<dbReference type="Gene3D" id="2.30.30.140">
    <property type="match status" value="1"/>
</dbReference>
<comment type="caution">
    <text evidence="7">The sequence shown here is derived from an EMBL/GenBank/DDBJ whole genome shotgun (WGS) entry which is preliminary data.</text>
</comment>
<dbReference type="SUPFAM" id="SSF57903">
    <property type="entry name" value="FYVE/PHD zinc finger"/>
    <property type="match status" value="1"/>
</dbReference>
<evidence type="ECO:0000313" key="8">
    <source>
        <dbReference type="Proteomes" id="UP000639772"/>
    </source>
</evidence>
<dbReference type="PROSITE" id="PS50812">
    <property type="entry name" value="PWWP"/>
    <property type="match status" value="1"/>
</dbReference>
<dbReference type="InterPro" id="IPR050701">
    <property type="entry name" value="Histone_Mod_Regulator"/>
</dbReference>
<evidence type="ECO:0000259" key="6">
    <source>
        <dbReference type="PROSITE" id="PS50812"/>
    </source>
</evidence>
<gene>
    <name evidence="7" type="ORF">HPP92_008459</name>
</gene>
<evidence type="ECO:0000313" key="7">
    <source>
        <dbReference type="EMBL" id="KAG0486364.1"/>
    </source>
</evidence>
<dbReference type="Gene3D" id="3.30.40.10">
    <property type="entry name" value="Zinc/RING finger domain, C3HC4 (zinc finger)"/>
    <property type="match status" value="1"/>
</dbReference>
<keyword evidence="2 4" id="KW-0863">Zinc-finger</keyword>
<dbReference type="Proteomes" id="UP000639772">
    <property type="component" value="Unassembled WGS sequence"/>
</dbReference>
<dbReference type="SUPFAM" id="SSF63748">
    <property type="entry name" value="Tudor/PWWP/MBT"/>
    <property type="match status" value="1"/>
</dbReference>
<dbReference type="GO" id="GO:0006357">
    <property type="term" value="P:regulation of transcription by RNA polymerase II"/>
    <property type="evidence" value="ECO:0007669"/>
    <property type="project" value="TreeGrafter"/>
</dbReference>
<feature type="domain" description="PHD-type" evidence="5">
    <location>
        <begin position="421"/>
        <end position="476"/>
    </location>
</feature>
<dbReference type="EMBL" id="JADCNM010000004">
    <property type="protein sequence ID" value="KAG0486364.1"/>
    <property type="molecule type" value="Genomic_DNA"/>
</dbReference>
<dbReference type="GO" id="GO:0008270">
    <property type="term" value="F:zinc ion binding"/>
    <property type="evidence" value="ECO:0007669"/>
    <property type="project" value="UniProtKB-KW"/>
</dbReference>
<dbReference type="InterPro" id="IPR013083">
    <property type="entry name" value="Znf_RING/FYVE/PHD"/>
</dbReference>
<dbReference type="CDD" id="cd15517">
    <property type="entry name" value="PHD_TCF19_like"/>
    <property type="match status" value="1"/>
</dbReference>
<feature type="domain" description="PWWP" evidence="6">
    <location>
        <begin position="236"/>
        <end position="305"/>
    </location>
</feature>
<dbReference type="SMART" id="SM00249">
    <property type="entry name" value="PHD"/>
    <property type="match status" value="1"/>
</dbReference>
<dbReference type="Pfam" id="PF00628">
    <property type="entry name" value="PHD"/>
    <property type="match status" value="1"/>
</dbReference>
<sequence length="483" mass="54804">MPSLKRCRAEAIGEDDSEVATGCQKKKRRGDNYFPLELLGDLGAVLGLPFLPLELRRRFCGGERSLAAVESTWCTEVSFFPSEVDSEVRRAAPPPSSSPLPNTPVLLPPIVRTSVVGRRCSLLDSTTRSSLIPGRKINPSPKEWSLNSALMRDYKNEKKRLLFVKETTPSALWHQILSHFKGRGMLWGVQELQFEEVIYLTKSLDSYHQRTYEELDLPKERAERRKDFFLPEDFGLGDVIWAKTGKKYPAWPAIVINPMQQAPAMVLNSCIPRALCVMFFGFSGNGKERDYGWVKQGMLFPFIEYLDRFQGQTHLHKSKPSDLRMAIEEAFLAEHGFLGTEIDEMNMIGQMACAQTVSRGIHEATDSNHDLECQSQIQMEDKLGPRCDSCGLTIGSKSMKKMKLLSQQLICRHCTKLLKSKQYCGICKKIWHHTDVGSWVCCDGCQVWVHAECDKICNNLKDIESTNYYCPECKSSLILNRKC</sequence>